<evidence type="ECO:0000256" key="3">
    <source>
        <dbReference type="ARBA" id="ARBA00022989"/>
    </source>
</evidence>
<name>A0ABP3XYP4_9FLAO</name>
<dbReference type="RefSeq" id="WP_343766369.1">
    <property type="nucleotide sequence ID" value="NZ_BAAAFG010000015.1"/>
</dbReference>
<reference evidence="7" key="1">
    <citation type="journal article" date="2019" name="Int. J. Syst. Evol. Microbiol.">
        <title>The Global Catalogue of Microorganisms (GCM) 10K type strain sequencing project: providing services to taxonomists for standard genome sequencing and annotation.</title>
        <authorList>
            <consortium name="The Broad Institute Genomics Platform"/>
            <consortium name="The Broad Institute Genome Sequencing Center for Infectious Disease"/>
            <person name="Wu L."/>
            <person name="Ma J."/>
        </authorList>
    </citation>
    <scope>NUCLEOTIDE SEQUENCE [LARGE SCALE GENOMIC DNA]</scope>
    <source>
        <strain evidence="7">JCM 16082</strain>
    </source>
</reference>
<feature type="transmembrane region" description="Helical" evidence="5">
    <location>
        <begin position="61"/>
        <end position="81"/>
    </location>
</feature>
<accession>A0ABP3XYP4</accession>
<keyword evidence="7" id="KW-1185">Reference proteome</keyword>
<dbReference type="InterPro" id="IPR003825">
    <property type="entry name" value="Colicin-V_CvpA"/>
</dbReference>
<evidence type="ECO:0000313" key="6">
    <source>
        <dbReference type="EMBL" id="GAA0872657.1"/>
    </source>
</evidence>
<feature type="transmembrane region" description="Helical" evidence="5">
    <location>
        <begin position="6"/>
        <end position="21"/>
    </location>
</feature>
<comment type="subcellular location">
    <subcellularLocation>
        <location evidence="1">Membrane</location>
        <topology evidence="1">Multi-pass membrane protein</topology>
    </subcellularLocation>
</comment>
<evidence type="ECO:0000256" key="4">
    <source>
        <dbReference type="ARBA" id="ARBA00023136"/>
    </source>
</evidence>
<feature type="transmembrane region" description="Helical" evidence="5">
    <location>
        <begin position="101"/>
        <end position="122"/>
    </location>
</feature>
<comment type="caution">
    <text evidence="6">The sequence shown here is derived from an EMBL/GenBank/DDBJ whole genome shotgun (WGS) entry which is preliminary data.</text>
</comment>
<feature type="transmembrane region" description="Helical" evidence="5">
    <location>
        <begin position="28"/>
        <end position="49"/>
    </location>
</feature>
<dbReference type="EMBL" id="BAAAFG010000015">
    <property type="protein sequence ID" value="GAA0872657.1"/>
    <property type="molecule type" value="Genomic_DNA"/>
</dbReference>
<keyword evidence="4 5" id="KW-0472">Membrane</keyword>
<evidence type="ECO:0000256" key="1">
    <source>
        <dbReference type="ARBA" id="ARBA00004141"/>
    </source>
</evidence>
<keyword evidence="2 5" id="KW-0812">Transmembrane</keyword>
<evidence type="ECO:0000313" key="7">
    <source>
        <dbReference type="Proteomes" id="UP001500507"/>
    </source>
</evidence>
<sequence length="173" mass="18823">MTFIDIILAIALGFGLVRGFMKGLFVELASLIAIVAGIFGAIHFSYIVGNYLAEAVEWNEQYVQLTSFAITFIIIIFVVSLAGKMLTKLASFAALGILNRILGGAFGVVKMAFISSAVLMVVDYLNTSNALIDEETMEDSMLYKPVQQVAPLVLPTLLEKFDRNRNDSAETAS</sequence>
<organism evidence="6 7">
    <name type="scientific">Gangjinia marincola</name>
    <dbReference type="NCBI Taxonomy" id="578463"/>
    <lineage>
        <taxon>Bacteria</taxon>
        <taxon>Pseudomonadati</taxon>
        <taxon>Bacteroidota</taxon>
        <taxon>Flavobacteriia</taxon>
        <taxon>Flavobacteriales</taxon>
        <taxon>Flavobacteriaceae</taxon>
        <taxon>Gangjinia</taxon>
    </lineage>
</organism>
<proteinExistence type="predicted"/>
<evidence type="ECO:0000256" key="2">
    <source>
        <dbReference type="ARBA" id="ARBA00022692"/>
    </source>
</evidence>
<dbReference type="Proteomes" id="UP001500507">
    <property type="component" value="Unassembled WGS sequence"/>
</dbReference>
<evidence type="ECO:0000256" key="5">
    <source>
        <dbReference type="SAM" id="Phobius"/>
    </source>
</evidence>
<protein>
    <submittedName>
        <fullName evidence="6">CvpA family protein</fullName>
    </submittedName>
</protein>
<dbReference type="Pfam" id="PF02674">
    <property type="entry name" value="Colicin_V"/>
    <property type="match status" value="1"/>
</dbReference>
<gene>
    <name evidence="6" type="ORF">GCM10009117_18040</name>
</gene>
<dbReference type="PANTHER" id="PTHR37306">
    <property type="entry name" value="COLICIN V PRODUCTION PROTEIN"/>
    <property type="match status" value="1"/>
</dbReference>
<dbReference type="PANTHER" id="PTHR37306:SF1">
    <property type="entry name" value="COLICIN V PRODUCTION PROTEIN"/>
    <property type="match status" value="1"/>
</dbReference>
<keyword evidence="3 5" id="KW-1133">Transmembrane helix</keyword>